<gene>
    <name evidence="1" type="ORF">VJJ08_12285</name>
</gene>
<sequence length="174" mass="19117">MIGIPFKMICNCNNSSGSSNPNPTPKQKFSANFGFVARLEPKSIGGVVAYTQVLIKNISLDGETKEIEIELPYGHAGLSGVKALYIMCDKLGVTTKENARKSPTVHVNRTDMTQQTTLDNLIYAQGAPLKYGGLRIEPQGEWIFEYDGTSSGDYESKPTSIKYKFTGDTSLLYF</sequence>
<name>A0ABU5ZAS2_9FLAO</name>
<protein>
    <submittedName>
        <fullName evidence="1">Uncharacterized protein</fullName>
    </submittedName>
</protein>
<proteinExistence type="predicted"/>
<reference evidence="1 2" key="1">
    <citation type="submission" date="2023-12" db="EMBL/GenBank/DDBJ databases">
        <title>Genomic sequences of Capnocytophaga and Parvimonas strains.</title>
        <authorList>
            <person name="Watt R.M."/>
            <person name="Wang M."/>
            <person name="Yang T."/>
            <person name="Tong W.M."/>
        </authorList>
    </citation>
    <scope>NUCLEOTIDE SEQUENCE [LARGE SCALE GENOMIC DNA]</scope>
    <source>
        <strain evidence="1 2">CCUG 13096</strain>
    </source>
</reference>
<comment type="caution">
    <text evidence="1">The sequence shown here is derived from an EMBL/GenBank/DDBJ whole genome shotgun (WGS) entry which is preliminary data.</text>
</comment>
<evidence type="ECO:0000313" key="1">
    <source>
        <dbReference type="EMBL" id="MEB3076068.1"/>
    </source>
</evidence>
<evidence type="ECO:0000313" key="2">
    <source>
        <dbReference type="Proteomes" id="UP001311730"/>
    </source>
</evidence>
<dbReference type="Proteomes" id="UP001311730">
    <property type="component" value="Unassembled WGS sequence"/>
</dbReference>
<dbReference type="RefSeq" id="WP_323984137.1">
    <property type="nucleotide sequence ID" value="NZ_JAYKBW010000015.1"/>
</dbReference>
<organism evidence="1 2">
    <name type="scientific">Capnocytophaga gingivalis</name>
    <dbReference type="NCBI Taxonomy" id="1017"/>
    <lineage>
        <taxon>Bacteria</taxon>
        <taxon>Pseudomonadati</taxon>
        <taxon>Bacteroidota</taxon>
        <taxon>Flavobacteriia</taxon>
        <taxon>Flavobacteriales</taxon>
        <taxon>Flavobacteriaceae</taxon>
        <taxon>Capnocytophaga</taxon>
    </lineage>
</organism>
<accession>A0ABU5ZAS2</accession>
<keyword evidence="2" id="KW-1185">Reference proteome</keyword>
<dbReference type="EMBL" id="JAYKBW010000015">
    <property type="protein sequence ID" value="MEB3076068.1"/>
    <property type="molecule type" value="Genomic_DNA"/>
</dbReference>